<protein>
    <submittedName>
        <fullName evidence="1">Uncharacterized protein</fullName>
    </submittedName>
</protein>
<evidence type="ECO:0000313" key="1">
    <source>
        <dbReference type="EMBL" id="MPL96482.1"/>
    </source>
</evidence>
<dbReference type="AlphaFoldDB" id="A0A644W192"/>
<proteinExistence type="predicted"/>
<name>A0A644W192_9ZZZZ</name>
<comment type="caution">
    <text evidence="1">The sequence shown here is derived from an EMBL/GenBank/DDBJ whole genome shotgun (WGS) entry which is preliminary data.</text>
</comment>
<accession>A0A644W192</accession>
<gene>
    <name evidence="1" type="ORF">SDC9_42663</name>
</gene>
<organism evidence="1">
    <name type="scientific">bioreactor metagenome</name>
    <dbReference type="NCBI Taxonomy" id="1076179"/>
    <lineage>
        <taxon>unclassified sequences</taxon>
        <taxon>metagenomes</taxon>
        <taxon>ecological metagenomes</taxon>
    </lineage>
</organism>
<sequence length="69" mass="7849">MGVAQGPFEPDLIRPACTCRVSKCCEFIFKENDDVSNDMTGFYGARPKGLRKTLKLCQHLAMHSHHHHH</sequence>
<dbReference type="EMBL" id="VSSQ01000512">
    <property type="protein sequence ID" value="MPL96482.1"/>
    <property type="molecule type" value="Genomic_DNA"/>
</dbReference>
<reference evidence="1" key="1">
    <citation type="submission" date="2019-08" db="EMBL/GenBank/DDBJ databases">
        <authorList>
            <person name="Kucharzyk K."/>
            <person name="Murdoch R.W."/>
            <person name="Higgins S."/>
            <person name="Loffler F."/>
        </authorList>
    </citation>
    <scope>NUCLEOTIDE SEQUENCE</scope>
</reference>